<name>F0XQ67_GROCL</name>
<feature type="compositionally biased region" description="Acidic residues" evidence="2">
    <location>
        <begin position="431"/>
        <end position="447"/>
    </location>
</feature>
<protein>
    <recommendedName>
        <fullName evidence="3">Transcription factor Iwr1 domain-containing protein</fullName>
    </recommendedName>
</protein>
<dbReference type="InterPro" id="IPR013883">
    <property type="entry name" value="TF_Iwr1_dom"/>
</dbReference>
<dbReference type="GO" id="GO:0006606">
    <property type="term" value="P:protein import into nucleus"/>
    <property type="evidence" value="ECO:0007669"/>
    <property type="project" value="InterPro"/>
</dbReference>
<dbReference type="Proteomes" id="UP000007796">
    <property type="component" value="Unassembled WGS sequence"/>
</dbReference>
<evidence type="ECO:0000313" key="5">
    <source>
        <dbReference type="Proteomes" id="UP000007796"/>
    </source>
</evidence>
<dbReference type="OrthoDB" id="6255506at2759"/>
<dbReference type="PANTHER" id="PTHR28063:SF1">
    <property type="entry name" value="RNA POLYMERASE II NUCLEAR LOCALIZATION PROTEIN IWR1"/>
    <property type="match status" value="1"/>
</dbReference>
<comment type="similarity">
    <text evidence="1">Belongs to the IWR1/SLC7A6OS family.</text>
</comment>
<feature type="region of interest" description="Disordered" evidence="2">
    <location>
        <begin position="306"/>
        <end position="325"/>
    </location>
</feature>
<feature type="compositionally biased region" description="Polar residues" evidence="2">
    <location>
        <begin position="186"/>
        <end position="195"/>
    </location>
</feature>
<dbReference type="GO" id="GO:0005737">
    <property type="term" value="C:cytoplasm"/>
    <property type="evidence" value="ECO:0007669"/>
    <property type="project" value="TreeGrafter"/>
</dbReference>
<feature type="region of interest" description="Disordered" evidence="2">
    <location>
        <begin position="169"/>
        <end position="283"/>
    </location>
</feature>
<keyword evidence="5" id="KW-1185">Reference proteome</keyword>
<feature type="compositionally biased region" description="Low complexity" evidence="2">
    <location>
        <begin position="51"/>
        <end position="68"/>
    </location>
</feature>
<feature type="region of interest" description="Disordered" evidence="2">
    <location>
        <begin position="1"/>
        <end position="20"/>
    </location>
</feature>
<dbReference type="PANTHER" id="PTHR28063">
    <property type="entry name" value="RNA POLYMERASE II NUCLEAR LOCALIZATION PROTEIN IWR1"/>
    <property type="match status" value="1"/>
</dbReference>
<dbReference type="eggNOG" id="ENOG502SE90">
    <property type="taxonomic scope" value="Eukaryota"/>
</dbReference>
<evidence type="ECO:0000313" key="4">
    <source>
        <dbReference type="EMBL" id="EFX00551.1"/>
    </source>
</evidence>
<dbReference type="AlphaFoldDB" id="F0XQ67"/>
<feature type="compositionally biased region" description="Low complexity" evidence="2">
    <location>
        <begin position="239"/>
        <end position="254"/>
    </location>
</feature>
<feature type="compositionally biased region" description="Polar residues" evidence="2">
    <location>
        <begin position="213"/>
        <end position="222"/>
    </location>
</feature>
<feature type="region of interest" description="Disordered" evidence="2">
    <location>
        <begin position="343"/>
        <end position="416"/>
    </location>
</feature>
<organism evidence="5">
    <name type="scientific">Grosmannia clavigera (strain kw1407 / UAMH 11150)</name>
    <name type="common">Blue stain fungus</name>
    <name type="synonym">Graphiocladiella clavigera</name>
    <dbReference type="NCBI Taxonomy" id="655863"/>
    <lineage>
        <taxon>Eukaryota</taxon>
        <taxon>Fungi</taxon>
        <taxon>Dikarya</taxon>
        <taxon>Ascomycota</taxon>
        <taxon>Pezizomycotina</taxon>
        <taxon>Sordariomycetes</taxon>
        <taxon>Sordariomycetidae</taxon>
        <taxon>Ophiostomatales</taxon>
        <taxon>Ophiostomataceae</taxon>
        <taxon>Leptographium</taxon>
    </lineage>
</organism>
<proteinExistence type="inferred from homology"/>
<accession>F0XQ67</accession>
<reference evidence="4 5" key="1">
    <citation type="journal article" date="2011" name="Proc. Natl. Acad. Sci. U.S.A.">
        <title>Genome and transcriptome analyses of the mountain pine beetle-fungal symbiont Grosmannia clavigera, a lodgepole pine pathogen.</title>
        <authorList>
            <person name="DiGuistini S."/>
            <person name="Wang Y."/>
            <person name="Liao N.Y."/>
            <person name="Taylor G."/>
            <person name="Tanguay P."/>
            <person name="Feau N."/>
            <person name="Henrissat B."/>
            <person name="Chan S.K."/>
            <person name="Hesse-Orce U."/>
            <person name="Alamouti S.M."/>
            <person name="Tsui C.K.M."/>
            <person name="Docking R.T."/>
            <person name="Levasseur A."/>
            <person name="Haridas S."/>
            <person name="Robertson G."/>
            <person name="Birol I."/>
            <person name="Holt R.A."/>
            <person name="Marra M.A."/>
            <person name="Hamelin R.C."/>
            <person name="Hirst M."/>
            <person name="Jones S.J.M."/>
            <person name="Bohlmann J."/>
            <person name="Breuil C."/>
        </authorList>
    </citation>
    <scope>NUCLEOTIDE SEQUENCE [LARGE SCALE GENOMIC DNA]</scope>
    <source>
        <strain evidence="5">kw1407 / UAMH 11150</strain>
    </source>
</reference>
<evidence type="ECO:0000259" key="3">
    <source>
        <dbReference type="Pfam" id="PF08574"/>
    </source>
</evidence>
<dbReference type="EMBL" id="GL629801">
    <property type="protein sequence ID" value="EFX00551.1"/>
    <property type="molecule type" value="Genomic_DNA"/>
</dbReference>
<feature type="region of interest" description="Disordered" evidence="2">
    <location>
        <begin position="51"/>
        <end position="87"/>
    </location>
</feature>
<dbReference type="STRING" id="655863.F0XQ67"/>
<dbReference type="RefSeq" id="XP_014170033.1">
    <property type="nucleotide sequence ID" value="XM_014314558.1"/>
</dbReference>
<feature type="compositionally biased region" description="Acidic residues" evidence="2">
    <location>
        <begin position="382"/>
        <end position="391"/>
    </location>
</feature>
<dbReference type="InterPro" id="IPR040150">
    <property type="entry name" value="Iwr1"/>
</dbReference>
<feature type="domain" description="Transcription factor Iwr1" evidence="3">
    <location>
        <begin position="388"/>
        <end position="459"/>
    </location>
</feature>
<sequence length="515" mass="55701">MSLPPQLIHVKRKRTEEGPVPSFLRIEQTTKRHRRDAFLYRRHDPVEAAARAARAAAAESESGTAAGRPPVIQTSPSAGKKRKKADEASIASIIAPQKEENEAGDVPVATLSVEPRRFHLSRETLLGSKAGGGSAPPLGVSGIAGIRKSTRYRGRSSSTVDSVVFIERSKRRHRIGASRGSISSRTENVAGSGQPASGGMSPAVMVEAPSPVRASTSTSSAPFVSRLPKRPSWRGPLRSASEASAGASTSPAGEVADEVAPGSSDKAPALPQTVSNRQWDTDMDRLTQEMNNYTLEIIGRNLARMDQEAKTAETRREAAKKRTETSEMVAVIAAEKRKAAYAKYKPKPVPRYAERQALAQDGADKAEGEDEDGTASNSDNGSETDDDDDYVTETYVRVPGHEVKQTGDAEPGSVGLLVFDNEPDIEVFYGAEEESSDEFDDDEDENAENYYTHDYPEDEVASDDEFDRDAYHYLTGNASDLEEFEESGDEETDKGFKGSVEKLFPGARFPGVDGI</sequence>
<feature type="compositionally biased region" description="Acidic residues" evidence="2">
    <location>
        <begin position="480"/>
        <end position="492"/>
    </location>
</feature>
<gene>
    <name evidence="4" type="ORF">CMQ_7553</name>
</gene>
<dbReference type="InParanoid" id="F0XQ67"/>
<dbReference type="Pfam" id="PF08574">
    <property type="entry name" value="Iwr1"/>
    <property type="match status" value="1"/>
</dbReference>
<dbReference type="GeneID" id="25981110"/>
<dbReference type="HOGENOM" id="CLU_039754_0_0_1"/>
<feature type="region of interest" description="Disordered" evidence="2">
    <location>
        <begin position="478"/>
        <end position="502"/>
    </location>
</feature>
<evidence type="ECO:0000256" key="1">
    <source>
        <dbReference type="ARBA" id="ARBA00010218"/>
    </source>
</evidence>
<evidence type="ECO:0000256" key="2">
    <source>
        <dbReference type="SAM" id="MobiDB-lite"/>
    </source>
</evidence>
<feature type="region of interest" description="Disordered" evidence="2">
    <location>
        <begin position="431"/>
        <end position="463"/>
    </location>
</feature>